<evidence type="ECO:0000256" key="3">
    <source>
        <dbReference type="SAM" id="MobiDB-lite"/>
    </source>
</evidence>
<dbReference type="SUPFAM" id="SSF52266">
    <property type="entry name" value="SGNH hydrolase"/>
    <property type="match status" value="1"/>
</dbReference>
<protein>
    <submittedName>
        <fullName evidence="5">Rhamnogalacturonan acetylesterase</fullName>
    </submittedName>
</protein>
<dbReference type="Proteomes" id="UP000609346">
    <property type="component" value="Unassembled WGS sequence"/>
</dbReference>
<dbReference type="SUPFAM" id="SSF49785">
    <property type="entry name" value="Galactose-binding domain-like"/>
    <property type="match status" value="1"/>
</dbReference>
<evidence type="ECO:0000259" key="4">
    <source>
        <dbReference type="Pfam" id="PF13472"/>
    </source>
</evidence>
<keyword evidence="6" id="KW-1185">Reference proteome</keyword>
<sequence>MYNRRYSFAEQYVQEGSIQVGAASIYNEEAGYGLLEWTDPADNAADRFKGYGGWLPRPAEGRIEADIADTVYGVELREPGLPLRFRAAVPEEGVYAVTVRIHGGDEGITSLNLYTGRRNMVRRDITVAAGEVFEYRYYVHVCDYIPVVGKPARSDLSIYITTVGDIARLSEVTIERSEAPTLFLGGDSIVGDYDTRYPYNPIISGGSWGQNVLQYFDGVAVDNQAHGGMTTNCFRDDGHWAIITERIRPGDIFMFQFGHNDQKRRYLAPYAGYSANLRWYIQQVRQLGATPVIVTSLSRIPSRDEDGSYYDLLEEHAEACRKVGRELHVPVIDLHEHSFQLFCKMGTDALGGYFNDAAHTNDYGAVLMAQYIASEIKRQQIEPLCSLMNDYDPAPWTPDESLRPPTQVSPTDKPERPILPTDLPELPYVDCTGIKQLAGIKQAMARGLLDPCLKYFHPEAELPRGQFLFQFFKAAQSPPKRVYQGRYCDIYKYEFDAQNVQAALDAELIDEATTPNDRFRPDDGLTGSELLSFIVRALHEPEERAKLGLAACEMQARALGLIWDGYERDGKVNRADCTVALVEMMKLADAAKKRAADV</sequence>
<dbReference type="PANTHER" id="PTHR43695">
    <property type="entry name" value="PUTATIVE (AFU_ORTHOLOGUE AFUA_2G17250)-RELATED"/>
    <property type="match status" value="1"/>
</dbReference>
<dbReference type="InterPro" id="IPR036514">
    <property type="entry name" value="SGNH_hydro_sf"/>
</dbReference>
<reference evidence="5 6" key="1">
    <citation type="submission" date="2020-09" db="EMBL/GenBank/DDBJ databases">
        <title>Paenibacillus sp. strain PR3 16S rRNA gene Genome sequencing and assembly.</title>
        <authorList>
            <person name="Kim J."/>
        </authorList>
    </citation>
    <scope>NUCLEOTIDE SEQUENCE [LARGE SCALE GENOMIC DNA]</scope>
    <source>
        <strain evidence="5 6">PR3</strain>
    </source>
</reference>
<accession>A0ABR8N378</accession>
<dbReference type="InterPro" id="IPR037459">
    <property type="entry name" value="RhgT-like"/>
</dbReference>
<evidence type="ECO:0000256" key="1">
    <source>
        <dbReference type="ARBA" id="ARBA00008668"/>
    </source>
</evidence>
<dbReference type="InterPro" id="IPR013830">
    <property type="entry name" value="SGNH_hydro"/>
</dbReference>
<dbReference type="PANTHER" id="PTHR43695:SF1">
    <property type="entry name" value="RHAMNOGALACTURONAN ACETYLESTERASE"/>
    <property type="match status" value="1"/>
</dbReference>
<dbReference type="Pfam" id="PF13472">
    <property type="entry name" value="Lipase_GDSL_2"/>
    <property type="match status" value="1"/>
</dbReference>
<organism evidence="5 6">
    <name type="scientific">Paenibacillus terricola</name>
    <dbReference type="NCBI Taxonomy" id="2763503"/>
    <lineage>
        <taxon>Bacteria</taxon>
        <taxon>Bacillati</taxon>
        <taxon>Bacillota</taxon>
        <taxon>Bacilli</taxon>
        <taxon>Bacillales</taxon>
        <taxon>Paenibacillaceae</taxon>
        <taxon>Paenibacillus</taxon>
    </lineage>
</organism>
<name>A0ABR8N378_9BACL</name>
<dbReference type="Gene3D" id="3.40.50.1110">
    <property type="entry name" value="SGNH hydrolase"/>
    <property type="match status" value="1"/>
</dbReference>
<evidence type="ECO:0000313" key="6">
    <source>
        <dbReference type="Proteomes" id="UP000609346"/>
    </source>
</evidence>
<evidence type="ECO:0000256" key="2">
    <source>
        <dbReference type="ARBA" id="ARBA00022801"/>
    </source>
</evidence>
<dbReference type="RefSeq" id="WP_191206287.1">
    <property type="nucleotide sequence ID" value="NZ_JACXZA010000007.1"/>
</dbReference>
<dbReference type="InterPro" id="IPR008979">
    <property type="entry name" value="Galactose-bd-like_sf"/>
</dbReference>
<dbReference type="CDD" id="cd01821">
    <property type="entry name" value="Rhamnogalacturan_acetylesterase_like"/>
    <property type="match status" value="1"/>
</dbReference>
<proteinExistence type="inferred from homology"/>
<dbReference type="Gene3D" id="2.60.120.430">
    <property type="entry name" value="Galactose-binding lectin"/>
    <property type="match status" value="1"/>
</dbReference>
<gene>
    <name evidence="5" type="ORF">H8B09_24730</name>
</gene>
<dbReference type="EMBL" id="JACXZA010000007">
    <property type="protein sequence ID" value="MBD3921991.1"/>
    <property type="molecule type" value="Genomic_DNA"/>
</dbReference>
<evidence type="ECO:0000313" key="5">
    <source>
        <dbReference type="EMBL" id="MBD3921991.1"/>
    </source>
</evidence>
<keyword evidence="2" id="KW-0378">Hydrolase</keyword>
<comment type="caution">
    <text evidence="5">The sequence shown here is derived from an EMBL/GenBank/DDBJ whole genome shotgun (WGS) entry which is preliminary data.</text>
</comment>
<comment type="similarity">
    <text evidence="1">Belongs to the 'GDSL' lipolytic enzyme family.</text>
</comment>
<feature type="region of interest" description="Disordered" evidence="3">
    <location>
        <begin position="396"/>
        <end position="419"/>
    </location>
</feature>
<feature type="domain" description="SGNH hydrolase-type esterase" evidence="4">
    <location>
        <begin position="186"/>
        <end position="364"/>
    </location>
</feature>